<feature type="region of interest" description="Disordered" evidence="2">
    <location>
        <begin position="240"/>
        <end position="306"/>
    </location>
</feature>
<dbReference type="OrthoDB" id="1303570at2759"/>
<dbReference type="STRING" id="218851.A0A2G5EEY7"/>
<organism evidence="4 5">
    <name type="scientific">Aquilegia coerulea</name>
    <name type="common">Rocky mountain columbine</name>
    <dbReference type="NCBI Taxonomy" id="218851"/>
    <lineage>
        <taxon>Eukaryota</taxon>
        <taxon>Viridiplantae</taxon>
        <taxon>Streptophyta</taxon>
        <taxon>Embryophyta</taxon>
        <taxon>Tracheophyta</taxon>
        <taxon>Spermatophyta</taxon>
        <taxon>Magnoliopsida</taxon>
        <taxon>Ranunculales</taxon>
        <taxon>Ranunculaceae</taxon>
        <taxon>Thalictroideae</taxon>
        <taxon>Aquilegia</taxon>
    </lineage>
</organism>
<dbReference type="AlphaFoldDB" id="A0A2G5EEY7"/>
<reference evidence="4 5" key="1">
    <citation type="submission" date="2017-09" db="EMBL/GenBank/DDBJ databases">
        <title>WGS assembly of Aquilegia coerulea Goldsmith.</title>
        <authorList>
            <person name="Hodges S."/>
            <person name="Kramer E."/>
            <person name="Nordborg M."/>
            <person name="Tomkins J."/>
            <person name="Borevitz J."/>
            <person name="Derieg N."/>
            <person name="Yan J."/>
            <person name="Mihaltcheva S."/>
            <person name="Hayes R.D."/>
            <person name="Rokhsar D."/>
        </authorList>
    </citation>
    <scope>NUCLEOTIDE SEQUENCE [LARGE SCALE GENOMIC DNA]</scope>
    <source>
        <strain evidence="5">cv. Goldsmith</strain>
    </source>
</reference>
<evidence type="ECO:0000256" key="1">
    <source>
        <dbReference type="ARBA" id="ARBA00008690"/>
    </source>
</evidence>
<accession>A0A2G5EEY7</accession>
<feature type="compositionally biased region" description="Basic and acidic residues" evidence="2">
    <location>
        <begin position="251"/>
        <end position="261"/>
    </location>
</feature>
<dbReference type="EMBL" id="KZ305026">
    <property type="protein sequence ID" value="PIA54309.1"/>
    <property type="molecule type" value="Genomic_DNA"/>
</dbReference>
<dbReference type="InParanoid" id="A0A2G5EEY7"/>
<evidence type="ECO:0000313" key="4">
    <source>
        <dbReference type="EMBL" id="PIA54309.1"/>
    </source>
</evidence>
<feature type="compositionally biased region" description="Acidic residues" evidence="2">
    <location>
        <begin position="271"/>
        <end position="306"/>
    </location>
</feature>
<dbReference type="PANTHER" id="PTHR33155:SF3">
    <property type="entry name" value="PROTEIN FAF-LIKE, CHLOROPLASTIC"/>
    <property type="match status" value="1"/>
</dbReference>
<dbReference type="InterPro" id="IPR021410">
    <property type="entry name" value="FAF"/>
</dbReference>
<evidence type="ECO:0000259" key="3">
    <source>
        <dbReference type="Pfam" id="PF11250"/>
    </source>
</evidence>
<feature type="compositionally biased region" description="Polar residues" evidence="2">
    <location>
        <begin position="126"/>
        <end position="142"/>
    </location>
</feature>
<comment type="similarity">
    <text evidence="1">Belongs to the fantastic four family.</text>
</comment>
<evidence type="ECO:0000256" key="2">
    <source>
        <dbReference type="SAM" id="MobiDB-lite"/>
    </source>
</evidence>
<dbReference type="Proteomes" id="UP000230069">
    <property type="component" value="Unassembled WGS sequence"/>
</dbReference>
<feature type="domain" description="FAF" evidence="3">
    <location>
        <begin position="186"/>
        <end position="238"/>
    </location>
</feature>
<gene>
    <name evidence="4" type="ORF">AQUCO_00900685v1</name>
</gene>
<dbReference type="FunCoup" id="A0A2G5EEY7">
    <property type="interactions" value="78"/>
</dbReference>
<keyword evidence="5" id="KW-1185">Reference proteome</keyword>
<dbReference type="Pfam" id="PF11250">
    <property type="entry name" value="FAF"/>
    <property type="match status" value="1"/>
</dbReference>
<evidence type="ECO:0000313" key="5">
    <source>
        <dbReference type="Proteomes" id="UP000230069"/>
    </source>
</evidence>
<proteinExistence type="inferred from homology"/>
<feature type="region of interest" description="Disordered" evidence="2">
    <location>
        <begin position="126"/>
        <end position="149"/>
    </location>
</feature>
<sequence>MSTAVMSMSVTNELQGIGSVLGSSDYQRSKTAASLRRTLSADMSSKKWLAKNGFCPLKKIASSEDLQFDDKTNKEEEPPGQSDIWSSIITQKSSSIAADATPYVHPLAKRARSLSQQSLEICTESLGSETGSDGFSSAPPSETSDDEDEEVEQVVEVKEIPVVNKQESSGVVIHNSYAIRKSLSRSFPPPLPSLSQSGLHMRSHRVDGRLVVEAIPTHPPTQNYFQAQREGGRLLLTLANPKSNDLTNTENTKEVTEEASKLKTKSSQKDEVDEEVMFQEEEDEDNNEFEEEEDEEEEEGDEEEIEQVMDRGIVLEMKVSQPTKILPTGVINVHRSALMVNKLMGLTNREPSWSPKLEKMVDIGGDQTPLVQSLPQSQLVSRLIPSSAASSFNTYDYCWRPKPPGAAAPTVCTHPLTQNPPPITKNNKYLVPKNMNPQDLVLMRGNKTDYLVPVFKGCKEPRRSLLVWEPYCIATS</sequence>
<name>A0A2G5EEY7_AQUCA</name>
<dbReference type="PANTHER" id="PTHR33155">
    <property type="entry name" value="FANTASTIC FOUR-LIKE PROTEIN (DUF3049)"/>
    <property type="match status" value="1"/>
</dbReference>
<protein>
    <recommendedName>
        <fullName evidence="3">FAF domain-containing protein</fullName>
    </recommendedName>
</protein>
<dbReference type="InterPro" id="IPR046431">
    <property type="entry name" value="FAF_dom"/>
</dbReference>